<sequence>MQHSSEFNDIIMSLDELIAACGAERGWVLALIEENIIEYDVPEKQQFTGSQLATVRRASRLSRDFEASIPAIGLILELLDEVEQLRQYKRQQEAATHSVYTIEVDFQQK</sequence>
<dbReference type="Proteomes" id="UP000442109">
    <property type="component" value="Unassembled WGS sequence"/>
</dbReference>
<evidence type="ECO:0000313" key="2">
    <source>
        <dbReference type="Proteomes" id="UP000442109"/>
    </source>
</evidence>
<name>A0A844LYJ0_9GAMM</name>
<dbReference type="Gene3D" id="1.10.1660.10">
    <property type="match status" value="1"/>
</dbReference>
<dbReference type="EMBL" id="WFKQ01000001">
    <property type="protein sequence ID" value="MUG31761.1"/>
    <property type="molecule type" value="Genomic_DNA"/>
</dbReference>
<comment type="caution">
    <text evidence="1">The sequence shown here is derived from an EMBL/GenBank/DDBJ whole genome shotgun (WGS) entry which is preliminary data.</text>
</comment>
<protein>
    <submittedName>
        <fullName evidence="1">MerR family transcriptional regulator</fullName>
    </submittedName>
</protein>
<organism evidence="1 2">
    <name type="scientific">Psychrobacter sanguinis</name>
    <dbReference type="NCBI Taxonomy" id="861445"/>
    <lineage>
        <taxon>Bacteria</taxon>
        <taxon>Pseudomonadati</taxon>
        <taxon>Pseudomonadota</taxon>
        <taxon>Gammaproteobacteria</taxon>
        <taxon>Moraxellales</taxon>
        <taxon>Moraxellaceae</taxon>
        <taxon>Psychrobacter</taxon>
    </lineage>
</organism>
<proteinExistence type="predicted"/>
<dbReference type="Pfam" id="PF13591">
    <property type="entry name" value="MerR_2"/>
    <property type="match status" value="1"/>
</dbReference>
<evidence type="ECO:0000313" key="1">
    <source>
        <dbReference type="EMBL" id="MUG31761.1"/>
    </source>
</evidence>
<gene>
    <name evidence="1" type="ORF">GB996_03030</name>
</gene>
<dbReference type="RefSeq" id="WP_011959346.1">
    <property type="nucleotide sequence ID" value="NZ_WFKQ01000001.1"/>
</dbReference>
<reference evidence="1 2" key="1">
    <citation type="journal article" date="2019" name="PLoS ONE">
        <title>Pup mortality in New Zealand sea lions (Phocarctos hookeri) at Enderby Island, Auckland Islands, 2013-18.</title>
        <authorList>
            <person name="Michael S.A."/>
            <person name="Hayman D.T.S."/>
            <person name="Gray R."/>
            <person name="Zhang J."/>
            <person name="Rogers L."/>
            <person name="Roe W.D."/>
        </authorList>
    </citation>
    <scope>NUCLEOTIDE SEQUENCE [LARGE SCALE GENOMIC DNA]</scope>
    <source>
        <strain evidence="1 2">SM868</strain>
    </source>
</reference>
<dbReference type="OrthoDB" id="5297409at2"/>
<keyword evidence="2" id="KW-1185">Reference proteome</keyword>
<accession>A0A844LYJ0</accession>
<dbReference type="AlphaFoldDB" id="A0A844LYJ0"/>